<gene>
    <name evidence="3" type="ORF">DGUA_6G009511</name>
</gene>
<proteinExistence type="predicted"/>
<protein>
    <submittedName>
        <fullName evidence="3">Uncharacterized protein</fullName>
    </submittedName>
</protein>
<sequence length="216" mass="23964">MGPLQSLTLGLICMAAKAYGLNLQIDKFHATSFVPNEICFSSSIDHLEDINFNMTIRVPFPGKLLMHIFVRKLSDTPGGADISDLVRLKNRDLCKMLDSLRNISTDHGQGESLLPSTFFVSCPLVPGFYYVASSPIDVKLFSSRVPDGRYLALLELVQVYEEVIKLATCRIQFSMKTPPGYVERSVMNSSAEEPQVEESSKEQPEDASDGALDDHE</sequence>
<dbReference type="STRING" id="7266.A0A3B0K1H7"/>
<dbReference type="EMBL" id="OUUW01000012">
    <property type="protein sequence ID" value="SPP87173.1"/>
    <property type="molecule type" value="Genomic_DNA"/>
</dbReference>
<dbReference type="SMART" id="SM00697">
    <property type="entry name" value="DM8"/>
    <property type="match status" value="1"/>
</dbReference>
<feature type="signal peptide" evidence="2">
    <location>
        <begin position="1"/>
        <end position="18"/>
    </location>
</feature>
<keyword evidence="4" id="KW-1185">Reference proteome</keyword>
<evidence type="ECO:0000256" key="2">
    <source>
        <dbReference type="SAM" id="SignalP"/>
    </source>
</evidence>
<organism evidence="3 4">
    <name type="scientific">Drosophila guanche</name>
    <name type="common">Fruit fly</name>
    <dbReference type="NCBI Taxonomy" id="7266"/>
    <lineage>
        <taxon>Eukaryota</taxon>
        <taxon>Metazoa</taxon>
        <taxon>Ecdysozoa</taxon>
        <taxon>Arthropoda</taxon>
        <taxon>Hexapoda</taxon>
        <taxon>Insecta</taxon>
        <taxon>Pterygota</taxon>
        <taxon>Neoptera</taxon>
        <taxon>Endopterygota</taxon>
        <taxon>Diptera</taxon>
        <taxon>Brachycera</taxon>
        <taxon>Muscomorpha</taxon>
        <taxon>Ephydroidea</taxon>
        <taxon>Drosophilidae</taxon>
        <taxon>Drosophila</taxon>
        <taxon>Sophophora</taxon>
    </lineage>
</organism>
<evidence type="ECO:0000256" key="1">
    <source>
        <dbReference type="SAM" id="MobiDB-lite"/>
    </source>
</evidence>
<feature type="region of interest" description="Disordered" evidence="1">
    <location>
        <begin position="182"/>
        <end position="216"/>
    </location>
</feature>
<name>A0A3B0K1H7_DROGU</name>
<dbReference type="InterPro" id="IPR010512">
    <property type="entry name" value="DUF1091"/>
</dbReference>
<dbReference type="AlphaFoldDB" id="A0A3B0K1H7"/>
<keyword evidence="2" id="KW-0732">Signal</keyword>
<dbReference type="OMA" id="VHFPGKL"/>
<dbReference type="Proteomes" id="UP000268350">
    <property type="component" value="Unassembled WGS sequence"/>
</dbReference>
<reference evidence="4" key="1">
    <citation type="submission" date="2018-01" db="EMBL/GenBank/DDBJ databases">
        <authorList>
            <person name="Alioto T."/>
            <person name="Alioto T."/>
        </authorList>
    </citation>
    <scope>NUCLEOTIDE SEQUENCE [LARGE SCALE GENOMIC DNA]</scope>
</reference>
<accession>A0A3B0K1H7</accession>
<dbReference type="OrthoDB" id="7859518at2759"/>
<feature type="chain" id="PRO_5017372525" evidence="2">
    <location>
        <begin position="19"/>
        <end position="216"/>
    </location>
</feature>
<evidence type="ECO:0000313" key="4">
    <source>
        <dbReference type="Proteomes" id="UP000268350"/>
    </source>
</evidence>
<evidence type="ECO:0000313" key="3">
    <source>
        <dbReference type="EMBL" id="SPP87173.1"/>
    </source>
</evidence>